<feature type="non-terminal residue" evidence="1">
    <location>
        <position position="37"/>
    </location>
</feature>
<protein>
    <submittedName>
        <fullName evidence="1">Uncharacterized protein</fullName>
    </submittedName>
</protein>
<dbReference type="AlphaFoldDB" id="A0A9X9A0Q1"/>
<name>A0A9X9A0Q1_BACCE</name>
<dbReference type="EMBL" id="SZOH01004021">
    <property type="protein sequence ID" value="TKI88389.1"/>
    <property type="molecule type" value="Genomic_DNA"/>
</dbReference>
<dbReference type="Proteomes" id="UP000308444">
    <property type="component" value="Unassembled WGS sequence"/>
</dbReference>
<accession>A0A9X9A0Q1</accession>
<reference evidence="1 2" key="1">
    <citation type="journal article" date="2019" name="Environ. Microbiol.">
        <title>An active ?-lactamase is a part of an orchestrated cell wall stress resistance network of Bacillus subtilis and related rhizosphere species.</title>
        <authorList>
            <person name="Bucher T."/>
            <person name="Keren-Paz A."/>
            <person name="Hausser J."/>
            <person name="Olender T."/>
            <person name="Cytryn E."/>
            <person name="Kolodkin-Gal I."/>
        </authorList>
    </citation>
    <scope>NUCLEOTIDE SEQUENCE [LARGE SCALE GENOMIC DNA]</scope>
    <source>
        <strain evidence="1 2">I32</strain>
    </source>
</reference>
<gene>
    <name evidence="1" type="ORF">FC695_37740</name>
</gene>
<organism evidence="1 2">
    <name type="scientific">Bacillus cereus</name>
    <dbReference type="NCBI Taxonomy" id="1396"/>
    <lineage>
        <taxon>Bacteria</taxon>
        <taxon>Bacillati</taxon>
        <taxon>Bacillota</taxon>
        <taxon>Bacilli</taxon>
        <taxon>Bacillales</taxon>
        <taxon>Bacillaceae</taxon>
        <taxon>Bacillus</taxon>
        <taxon>Bacillus cereus group</taxon>
    </lineage>
</organism>
<evidence type="ECO:0000313" key="2">
    <source>
        <dbReference type="Proteomes" id="UP000308444"/>
    </source>
</evidence>
<proteinExistence type="predicted"/>
<evidence type="ECO:0000313" key="1">
    <source>
        <dbReference type="EMBL" id="TKI88389.1"/>
    </source>
</evidence>
<comment type="caution">
    <text evidence="1">The sequence shown here is derived from an EMBL/GenBank/DDBJ whole genome shotgun (WGS) entry which is preliminary data.</text>
</comment>
<sequence>MPLLPKKKVRTRNYVCVCGYEEHWDIHGARNILVKEL</sequence>